<dbReference type="EMBL" id="BFEA01000731">
    <property type="protein sequence ID" value="GBG89345.1"/>
    <property type="molecule type" value="Genomic_DNA"/>
</dbReference>
<dbReference type="GO" id="GO:0071949">
    <property type="term" value="F:FAD binding"/>
    <property type="evidence" value="ECO:0007669"/>
    <property type="project" value="InterPro"/>
</dbReference>
<dbReference type="PANTHER" id="PTHR13789:SF309">
    <property type="entry name" value="PUTATIVE (AFU_ORTHOLOGUE AFUA_6G14510)-RELATED"/>
    <property type="match status" value="1"/>
</dbReference>
<dbReference type="Pfam" id="PF01494">
    <property type="entry name" value="FAD_binding_3"/>
    <property type="match status" value="1"/>
</dbReference>
<protein>
    <recommendedName>
        <fullName evidence="3">FAD-binding domain-containing protein</fullName>
    </recommendedName>
</protein>
<dbReference type="PROSITE" id="PS51257">
    <property type="entry name" value="PROKAR_LIPOPROTEIN"/>
    <property type="match status" value="1"/>
</dbReference>
<evidence type="ECO:0000256" key="2">
    <source>
        <dbReference type="ARBA" id="ARBA00023033"/>
    </source>
</evidence>
<keyword evidence="1" id="KW-0560">Oxidoreductase</keyword>
<comment type="caution">
    <text evidence="4">The sequence shown here is derived from an EMBL/GenBank/DDBJ whole genome shotgun (WGS) entry which is preliminary data.</text>
</comment>
<evidence type="ECO:0000313" key="5">
    <source>
        <dbReference type="Proteomes" id="UP000265515"/>
    </source>
</evidence>
<dbReference type="InterPro" id="IPR002938">
    <property type="entry name" value="FAD-bd"/>
</dbReference>
<proteinExistence type="predicted"/>
<dbReference type="Gramene" id="GBG89345">
    <property type="protein sequence ID" value="GBG89345"/>
    <property type="gene ID" value="CBR_g49055"/>
</dbReference>
<dbReference type="InterPro" id="IPR050493">
    <property type="entry name" value="FAD-dep_Monooxygenase_BioMet"/>
</dbReference>
<evidence type="ECO:0000259" key="3">
    <source>
        <dbReference type="Pfam" id="PF01494"/>
    </source>
</evidence>
<keyword evidence="5" id="KW-1185">Reference proteome</keyword>
<dbReference type="OMA" id="TRLSMFW"/>
<feature type="domain" description="FAD-binding" evidence="3">
    <location>
        <begin position="340"/>
        <end position="405"/>
    </location>
</feature>
<dbReference type="STRING" id="69332.A0A388M4C6"/>
<dbReference type="PRINTS" id="PR00420">
    <property type="entry name" value="RNGMNOXGNASE"/>
</dbReference>
<accession>A0A388M4C6</accession>
<dbReference type="OrthoDB" id="47494at2759"/>
<gene>
    <name evidence="4" type="ORF">CBR_g49055</name>
</gene>
<name>A0A388M4C6_CHABU</name>
<keyword evidence="2" id="KW-0503">Monooxygenase</keyword>
<dbReference type="GO" id="GO:0004497">
    <property type="term" value="F:monooxygenase activity"/>
    <property type="evidence" value="ECO:0007669"/>
    <property type="project" value="UniProtKB-KW"/>
</dbReference>
<evidence type="ECO:0000313" key="4">
    <source>
        <dbReference type="EMBL" id="GBG89345.1"/>
    </source>
</evidence>
<dbReference type="PANTHER" id="PTHR13789">
    <property type="entry name" value="MONOOXYGENASE"/>
    <property type="match status" value="1"/>
</dbReference>
<sequence length="451" mass="49878">MRHIRALIIGAGMGGCTLSLALRKLNEQVQRTGVLFTSTVFEQAPAIKPVGAGIALGPNGLSILESLGLYPKVQVFGGEVRSLQVYRDDGQKLREFDLSFIERKHGYPLLVLERAELQALMIHEVLRPTVGSRNAERTRDILFNKRCVGVEDLGPNLGVRAHFADGTTEKGDVLLAADGLKSVIREQLVQQSGDKSAANGPPSLFTTFPRYSGISCVLGVTKSVPESVQGNVYWIFGPGRVYGTWSMGKQKQYWFLGEREGFQPTNGNSNGNGSITGGGYGKGGANNGNGAGSQLWSDDAALKGMDRMWNWFHPYDHHAMFNRTTRMVKVGMFETPWRGPWSRGNIALVGDAAHAMLPTINQGANMAIEDACAVARALAYETNRLSDALSRYEEFRKKRVRRLMHVARVVGFMQTTDNNFVRKMNEIAFKVAPQSIFERSMDWIMSYKDHL</sequence>
<dbReference type="AlphaFoldDB" id="A0A388M4C6"/>
<dbReference type="Proteomes" id="UP000265515">
    <property type="component" value="Unassembled WGS sequence"/>
</dbReference>
<dbReference type="InterPro" id="IPR036188">
    <property type="entry name" value="FAD/NAD-bd_sf"/>
</dbReference>
<dbReference type="Gene3D" id="3.50.50.60">
    <property type="entry name" value="FAD/NAD(P)-binding domain"/>
    <property type="match status" value="1"/>
</dbReference>
<reference evidence="4 5" key="1">
    <citation type="journal article" date="2018" name="Cell">
        <title>The Chara Genome: Secondary Complexity and Implications for Plant Terrestrialization.</title>
        <authorList>
            <person name="Nishiyama T."/>
            <person name="Sakayama H."/>
            <person name="Vries J.D."/>
            <person name="Buschmann H."/>
            <person name="Saint-Marcoux D."/>
            <person name="Ullrich K.K."/>
            <person name="Haas F.B."/>
            <person name="Vanderstraeten L."/>
            <person name="Becker D."/>
            <person name="Lang D."/>
            <person name="Vosolsobe S."/>
            <person name="Rombauts S."/>
            <person name="Wilhelmsson P.K.I."/>
            <person name="Janitza P."/>
            <person name="Kern R."/>
            <person name="Heyl A."/>
            <person name="Rumpler F."/>
            <person name="Villalobos L.I.A.C."/>
            <person name="Clay J.M."/>
            <person name="Skokan R."/>
            <person name="Toyoda A."/>
            <person name="Suzuki Y."/>
            <person name="Kagoshima H."/>
            <person name="Schijlen E."/>
            <person name="Tajeshwar N."/>
            <person name="Catarino B."/>
            <person name="Hetherington A.J."/>
            <person name="Saltykova A."/>
            <person name="Bonnot C."/>
            <person name="Breuninger H."/>
            <person name="Symeonidi A."/>
            <person name="Radhakrishnan G.V."/>
            <person name="Van Nieuwerburgh F."/>
            <person name="Deforce D."/>
            <person name="Chang C."/>
            <person name="Karol K.G."/>
            <person name="Hedrich R."/>
            <person name="Ulvskov P."/>
            <person name="Glockner G."/>
            <person name="Delwiche C.F."/>
            <person name="Petrasek J."/>
            <person name="Van de Peer Y."/>
            <person name="Friml J."/>
            <person name="Beilby M."/>
            <person name="Dolan L."/>
            <person name="Kohara Y."/>
            <person name="Sugano S."/>
            <person name="Fujiyama A."/>
            <person name="Delaux P.-M."/>
            <person name="Quint M."/>
            <person name="TheiBen G."/>
            <person name="Hagemann M."/>
            <person name="Harholt J."/>
            <person name="Dunand C."/>
            <person name="Zachgo S."/>
            <person name="Langdale J."/>
            <person name="Maumus F."/>
            <person name="Straeten D.V.D."/>
            <person name="Gould S.B."/>
            <person name="Rensing S.A."/>
        </authorList>
    </citation>
    <scope>NUCLEOTIDE SEQUENCE [LARGE SCALE GENOMIC DNA]</scope>
    <source>
        <strain evidence="4 5">S276</strain>
    </source>
</reference>
<dbReference type="SUPFAM" id="SSF51905">
    <property type="entry name" value="FAD/NAD(P)-binding domain"/>
    <property type="match status" value="1"/>
</dbReference>
<evidence type="ECO:0000256" key="1">
    <source>
        <dbReference type="ARBA" id="ARBA00023002"/>
    </source>
</evidence>
<organism evidence="4 5">
    <name type="scientific">Chara braunii</name>
    <name type="common">Braun's stonewort</name>
    <dbReference type="NCBI Taxonomy" id="69332"/>
    <lineage>
        <taxon>Eukaryota</taxon>
        <taxon>Viridiplantae</taxon>
        <taxon>Streptophyta</taxon>
        <taxon>Charophyceae</taxon>
        <taxon>Charales</taxon>
        <taxon>Characeae</taxon>
        <taxon>Chara</taxon>
    </lineage>
</organism>